<dbReference type="OrthoDB" id="5873457at2"/>
<evidence type="ECO:0000256" key="1">
    <source>
        <dbReference type="SAM" id="Phobius"/>
    </source>
</evidence>
<dbReference type="EMBL" id="PDOE01000006">
    <property type="protein sequence ID" value="RKL66460.1"/>
    <property type="molecule type" value="Genomic_DNA"/>
</dbReference>
<dbReference type="RefSeq" id="WP_110935740.1">
    <property type="nucleotide sequence ID" value="NZ_KZ614146.1"/>
</dbReference>
<gene>
    <name evidence="3" type="ORF">CR203_14250</name>
</gene>
<evidence type="ECO:0000313" key="3">
    <source>
        <dbReference type="EMBL" id="RKL66460.1"/>
    </source>
</evidence>
<dbReference type="AlphaFoldDB" id="A0A3A9K6G8"/>
<dbReference type="Pfam" id="PF07331">
    <property type="entry name" value="TctB"/>
    <property type="match status" value="1"/>
</dbReference>
<reference evidence="3 4" key="1">
    <citation type="submission" date="2017-10" db="EMBL/GenBank/DDBJ databases">
        <title>Bacillus sp. nov., a halophilic bacterium isolated from a Keqin Lake.</title>
        <authorList>
            <person name="Wang H."/>
        </authorList>
    </citation>
    <scope>NUCLEOTIDE SEQUENCE [LARGE SCALE GENOMIC DNA]</scope>
    <source>
        <strain evidence="3 4">KCTC 13187</strain>
    </source>
</reference>
<evidence type="ECO:0000313" key="4">
    <source>
        <dbReference type="Proteomes" id="UP000281498"/>
    </source>
</evidence>
<keyword evidence="4" id="KW-1185">Reference proteome</keyword>
<feature type="domain" description="DUF1468" evidence="2">
    <location>
        <begin position="13"/>
        <end position="158"/>
    </location>
</feature>
<feature type="transmembrane region" description="Helical" evidence="1">
    <location>
        <begin position="44"/>
        <end position="63"/>
    </location>
</feature>
<comment type="caution">
    <text evidence="3">The sequence shown here is derived from an EMBL/GenBank/DDBJ whole genome shotgun (WGS) entry which is preliminary data.</text>
</comment>
<keyword evidence="1" id="KW-1133">Transmembrane helix</keyword>
<feature type="transmembrane region" description="Helical" evidence="1">
    <location>
        <begin position="93"/>
        <end position="122"/>
    </location>
</feature>
<accession>A0A3A9K6G8</accession>
<sequence length="172" mass="19611">MSNIKKDYIFYSIVIVFAMIFLTMTPQIKITNASFIIGPKTWPYTLLILLLVLGAYGIISSFFKSKKIQETEATEDNEDNEPERRLFKLSIPIVCLITVILYVLLLSVFGFILSSLIFLYGLSFLLGEKKQLNAIIFSIATTTVFVFLFPVLLSIPLPRGMGVFRHFSLLFY</sequence>
<organism evidence="3 4">
    <name type="scientific">Salipaludibacillus neizhouensis</name>
    <dbReference type="NCBI Taxonomy" id="885475"/>
    <lineage>
        <taxon>Bacteria</taxon>
        <taxon>Bacillati</taxon>
        <taxon>Bacillota</taxon>
        <taxon>Bacilli</taxon>
        <taxon>Bacillales</taxon>
        <taxon>Bacillaceae</taxon>
    </lineage>
</organism>
<dbReference type="InterPro" id="IPR009936">
    <property type="entry name" value="DUF1468"/>
</dbReference>
<dbReference type="Proteomes" id="UP000281498">
    <property type="component" value="Unassembled WGS sequence"/>
</dbReference>
<keyword evidence="1" id="KW-0472">Membrane</keyword>
<keyword evidence="1" id="KW-0812">Transmembrane</keyword>
<feature type="transmembrane region" description="Helical" evidence="1">
    <location>
        <begin position="134"/>
        <end position="155"/>
    </location>
</feature>
<proteinExistence type="predicted"/>
<evidence type="ECO:0000259" key="2">
    <source>
        <dbReference type="Pfam" id="PF07331"/>
    </source>
</evidence>
<name>A0A3A9K6G8_9BACI</name>
<feature type="transmembrane region" description="Helical" evidence="1">
    <location>
        <begin position="7"/>
        <end position="24"/>
    </location>
</feature>
<protein>
    <recommendedName>
        <fullName evidence="2">DUF1468 domain-containing protein</fullName>
    </recommendedName>
</protein>